<dbReference type="RefSeq" id="WP_023355348.1">
    <property type="nucleotide sequence ID" value="NZ_KI535369.1"/>
</dbReference>
<protein>
    <recommendedName>
        <fullName evidence="2">Stage 0 sporulation protein A homolog</fullName>
    </recommendedName>
</protein>
<dbReference type="Pfam" id="PF00072">
    <property type="entry name" value="Response_reg"/>
    <property type="match status" value="1"/>
</dbReference>
<evidence type="ECO:0000259" key="12">
    <source>
        <dbReference type="PROSITE" id="PS50110"/>
    </source>
</evidence>
<evidence type="ECO:0000256" key="3">
    <source>
        <dbReference type="ARBA" id="ARBA00022490"/>
    </source>
</evidence>
<comment type="function">
    <text evidence="9">May play the central regulatory role in sporulation. It may be an element of the effector pathway responsible for the activation of sporulation genes in response to nutritional stress. Spo0A may act in concert with spo0H (a sigma factor) to control the expression of some genes that are critical to the sporulation process.</text>
</comment>
<dbReference type="eggNOG" id="COG4753">
    <property type="taxonomic scope" value="Bacteria"/>
</dbReference>
<evidence type="ECO:0000256" key="2">
    <source>
        <dbReference type="ARBA" id="ARBA00018672"/>
    </source>
</evidence>
<keyword evidence="3" id="KW-0963">Cytoplasm</keyword>
<evidence type="ECO:0000256" key="7">
    <source>
        <dbReference type="ARBA" id="ARBA00023125"/>
    </source>
</evidence>
<dbReference type="PROSITE" id="PS50110">
    <property type="entry name" value="RESPONSE_REGULATORY"/>
    <property type="match status" value="1"/>
</dbReference>
<dbReference type="SUPFAM" id="SSF52172">
    <property type="entry name" value="CheY-like"/>
    <property type="match status" value="1"/>
</dbReference>
<feature type="domain" description="HTH araC/xylS-type" evidence="11">
    <location>
        <begin position="405"/>
        <end position="507"/>
    </location>
</feature>
<dbReference type="GO" id="GO:0003700">
    <property type="term" value="F:DNA-binding transcription factor activity"/>
    <property type="evidence" value="ECO:0007669"/>
    <property type="project" value="InterPro"/>
</dbReference>
<dbReference type="Gene3D" id="1.10.10.60">
    <property type="entry name" value="Homeodomain-like"/>
    <property type="match status" value="2"/>
</dbReference>
<dbReference type="InterPro" id="IPR011006">
    <property type="entry name" value="CheY-like_superfamily"/>
</dbReference>
<evidence type="ECO:0000313" key="13">
    <source>
        <dbReference type="EMBL" id="ESL02354.1"/>
    </source>
</evidence>
<dbReference type="AlphaFoldDB" id="V2XJK8"/>
<proteinExistence type="predicted"/>
<dbReference type="Gene3D" id="3.40.50.2300">
    <property type="match status" value="1"/>
</dbReference>
<dbReference type="GO" id="GO:0005737">
    <property type="term" value="C:cytoplasm"/>
    <property type="evidence" value="ECO:0007669"/>
    <property type="project" value="UniProtKB-SubCell"/>
</dbReference>
<dbReference type="GO" id="GO:0043565">
    <property type="term" value="F:sequence-specific DNA binding"/>
    <property type="evidence" value="ECO:0007669"/>
    <property type="project" value="InterPro"/>
</dbReference>
<dbReference type="eggNOG" id="COG2207">
    <property type="taxonomic scope" value="Bacteria"/>
</dbReference>
<dbReference type="SMART" id="SM00448">
    <property type="entry name" value="REC"/>
    <property type="match status" value="1"/>
</dbReference>
<dbReference type="SUPFAM" id="SSF46689">
    <property type="entry name" value="Homeodomain-like"/>
    <property type="match status" value="1"/>
</dbReference>
<gene>
    <name evidence="13" type="ORF">GCWU0000282_002488</name>
</gene>
<dbReference type="CDD" id="cd17536">
    <property type="entry name" value="REC_YesN-like"/>
    <property type="match status" value="1"/>
</dbReference>
<comment type="caution">
    <text evidence="13">The sequence shown here is derived from an EMBL/GenBank/DDBJ whole genome shotgun (WGS) entry which is preliminary data.</text>
</comment>
<keyword evidence="7" id="KW-0238">DNA-binding</keyword>
<keyword evidence="5" id="KW-0902">Two-component regulatory system</keyword>
<organism evidence="13 14">
    <name type="scientific">Catonella morbi ATCC 51271</name>
    <dbReference type="NCBI Taxonomy" id="592026"/>
    <lineage>
        <taxon>Bacteria</taxon>
        <taxon>Bacillati</taxon>
        <taxon>Bacillota</taxon>
        <taxon>Clostridia</taxon>
        <taxon>Lachnospirales</taxon>
        <taxon>Lachnospiraceae</taxon>
        <taxon>Catonella</taxon>
    </lineage>
</organism>
<evidence type="ECO:0000256" key="8">
    <source>
        <dbReference type="ARBA" id="ARBA00023163"/>
    </source>
</evidence>
<dbReference type="InterPro" id="IPR009057">
    <property type="entry name" value="Homeodomain-like_sf"/>
</dbReference>
<dbReference type="PANTHER" id="PTHR42713">
    <property type="entry name" value="HISTIDINE KINASE-RELATED"/>
    <property type="match status" value="1"/>
</dbReference>
<sequence>MIKLLIVDDERIIRETISTLIDWDSLGIHLIGLAQNGFEAYNIILDESPDIVLTDIKMPGLTGLELIQKIYEINKKTQFIILSGYGEFEYAKTAMEYGVRHYLLKPCNEEQIIRSINEILAKISKQTAFEKIEEEKKHLLSNMYRNYLLNIINDSLVSDCTDKEAMYQSIYKRYSKFLDFNYSPYKIFYIYYLEIDYLNETINKLESFRQNYSPGILFSYIYVQNTLILFFNSYTTNYDELISFLQELSFINQKVEVTIKHTSFKNLSDLLNQLLFKITRYEIIYYSDGASITTICNYKNIISDVKVCSVKIFYDNKEEAEIAYSSILKILASVTDINLLKQLISSVIIYSASKSMLYSSISATEFMIKVGKSESCEDALNLLTSELKKIFTDYHCSEIIDTLSLKIMDYVEEHISDSGMSLKSIAENYLYMNEDYVSKKFLKETSQKFSNYLTGIRIKKAKELLANINPGKIQYVAEMVGYGNNPQYFSLLFKKNTGYSPSAYIKLIGNNNE</sequence>
<accession>V2XJK8</accession>
<name>V2XJK8_9FIRM</name>
<evidence type="ECO:0000259" key="11">
    <source>
        <dbReference type="PROSITE" id="PS01124"/>
    </source>
</evidence>
<dbReference type="PROSITE" id="PS01124">
    <property type="entry name" value="HTH_ARAC_FAMILY_2"/>
    <property type="match status" value="1"/>
</dbReference>
<evidence type="ECO:0000313" key="14">
    <source>
        <dbReference type="Proteomes" id="UP000018227"/>
    </source>
</evidence>
<evidence type="ECO:0000256" key="10">
    <source>
        <dbReference type="PROSITE-ProRule" id="PRU00169"/>
    </source>
</evidence>
<evidence type="ECO:0000256" key="6">
    <source>
        <dbReference type="ARBA" id="ARBA00023015"/>
    </source>
</evidence>
<dbReference type="OrthoDB" id="9794370at2"/>
<reference evidence="13 14" key="1">
    <citation type="submission" date="2013-06" db="EMBL/GenBank/DDBJ databases">
        <authorList>
            <person name="Weinstock G."/>
            <person name="Sodergren E."/>
            <person name="Clifton S."/>
            <person name="Fulton L."/>
            <person name="Fulton B."/>
            <person name="Courtney L."/>
            <person name="Fronick C."/>
            <person name="Harrison M."/>
            <person name="Strong C."/>
            <person name="Farmer C."/>
            <person name="Delahaunty K."/>
            <person name="Markovic C."/>
            <person name="Hall O."/>
            <person name="Minx P."/>
            <person name="Tomlinson C."/>
            <person name="Mitreva M."/>
            <person name="Nelson J."/>
            <person name="Hou S."/>
            <person name="Wollam A."/>
            <person name="Pepin K.H."/>
            <person name="Johnson M."/>
            <person name="Bhonagiri V."/>
            <person name="Nash W.E."/>
            <person name="Warren W."/>
            <person name="Chinwalla A."/>
            <person name="Mardis E.R."/>
            <person name="Wilson R.K."/>
        </authorList>
    </citation>
    <scope>NUCLEOTIDE SEQUENCE [LARGE SCALE GENOMIC DNA]</scope>
    <source>
        <strain evidence="13 14">ATCC 51271</strain>
    </source>
</reference>
<evidence type="ECO:0000256" key="9">
    <source>
        <dbReference type="ARBA" id="ARBA00024867"/>
    </source>
</evidence>
<evidence type="ECO:0000256" key="1">
    <source>
        <dbReference type="ARBA" id="ARBA00004496"/>
    </source>
</evidence>
<dbReference type="InterPro" id="IPR018060">
    <property type="entry name" value="HTH_AraC"/>
</dbReference>
<dbReference type="InterPro" id="IPR001789">
    <property type="entry name" value="Sig_transdc_resp-reg_receiver"/>
</dbReference>
<dbReference type="EMBL" id="ACIL03000016">
    <property type="protein sequence ID" value="ESL02354.1"/>
    <property type="molecule type" value="Genomic_DNA"/>
</dbReference>
<evidence type="ECO:0000256" key="5">
    <source>
        <dbReference type="ARBA" id="ARBA00023012"/>
    </source>
</evidence>
<dbReference type="Pfam" id="PF12833">
    <property type="entry name" value="HTH_18"/>
    <property type="match status" value="1"/>
</dbReference>
<keyword evidence="8" id="KW-0804">Transcription</keyword>
<keyword evidence="4 10" id="KW-0597">Phosphoprotein</keyword>
<feature type="modified residue" description="4-aspartylphosphate" evidence="10">
    <location>
        <position position="55"/>
    </location>
</feature>
<dbReference type="Proteomes" id="UP000018227">
    <property type="component" value="Unassembled WGS sequence"/>
</dbReference>
<keyword evidence="6" id="KW-0805">Transcription regulation</keyword>
<feature type="domain" description="Response regulatory" evidence="12">
    <location>
        <begin position="3"/>
        <end position="120"/>
    </location>
</feature>
<dbReference type="GO" id="GO:0000160">
    <property type="term" value="P:phosphorelay signal transduction system"/>
    <property type="evidence" value="ECO:0007669"/>
    <property type="project" value="UniProtKB-KW"/>
</dbReference>
<dbReference type="HOGENOM" id="CLU_000445_5_0_9"/>
<dbReference type="InterPro" id="IPR051552">
    <property type="entry name" value="HptR"/>
</dbReference>
<dbReference type="SMART" id="SM00342">
    <property type="entry name" value="HTH_ARAC"/>
    <property type="match status" value="1"/>
</dbReference>
<dbReference type="PANTHER" id="PTHR42713:SF3">
    <property type="entry name" value="TRANSCRIPTIONAL REGULATORY PROTEIN HPTR"/>
    <property type="match status" value="1"/>
</dbReference>
<comment type="subcellular location">
    <subcellularLocation>
        <location evidence="1">Cytoplasm</location>
    </subcellularLocation>
</comment>
<keyword evidence="14" id="KW-1185">Reference proteome</keyword>
<dbReference type="STRING" id="592026.GCWU0000282_002488"/>
<evidence type="ECO:0000256" key="4">
    <source>
        <dbReference type="ARBA" id="ARBA00022553"/>
    </source>
</evidence>